<dbReference type="GO" id="GO:0003682">
    <property type="term" value="F:chromatin binding"/>
    <property type="evidence" value="ECO:0007669"/>
    <property type="project" value="TreeGrafter"/>
</dbReference>
<dbReference type="PROSITE" id="PS50089">
    <property type="entry name" value="ZF_RING_2"/>
    <property type="match status" value="1"/>
</dbReference>
<evidence type="ECO:0000256" key="7">
    <source>
        <dbReference type="ARBA" id="ARBA00022723"/>
    </source>
</evidence>
<keyword evidence="6" id="KW-0808">Transferase</keyword>
<evidence type="ECO:0000256" key="13">
    <source>
        <dbReference type="ARBA" id="ARBA00023242"/>
    </source>
</evidence>
<dbReference type="GO" id="GO:0000151">
    <property type="term" value="C:ubiquitin ligase complex"/>
    <property type="evidence" value="ECO:0007669"/>
    <property type="project" value="InterPro"/>
</dbReference>
<accession>A0A6F9DR30</accession>
<dbReference type="SUPFAM" id="SSF57850">
    <property type="entry name" value="RING/U-box"/>
    <property type="match status" value="1"/>
</dbReference>
<evidence type="ECO:0000256" key="1">
    <source>
        <dbReference type="ARBA" id="ARBA00000900"/>
    </source>
</evidence>
<gene>
    <name evidence="17" type="primary">Rnf2-001</name>
</gene>
<evidence type="ECO:0000256" key="6">
    <source>
        <dbReference type="ARBA" id="ARBA00022679"/>
    </source>
</evidence>
<evidence type="ECO:0000256" key="3">
    <source>
        <dbReference type="ARBA" id="ARBA00004906"/>
    </source>
</evidence>
<dbReference type="PANTHER" id="PTHR46076:SF3">
    <property type="entry name" value="E3 UBIQUITIN-PROTEIN LIGASE RING1"/>
    <property type="match status" value="1"/>
</dbReference>
<evidence type="ECO:0000256" key="4">
    <source>
        <dbReference type="ARBA" id="ARBA00012483"/>
    </source>
</evidence>
<comment type="catalytic activity">
    <reaction evidence="1">
        <text>S-ubiquitinyl-[E2 ubiquitin-conjugating enzyme]-L-cysteine + [acceptor protein]-L-lysine = [E2 ubiquitin-conjugating enzyme]-L-cysteine + N(6)-ubiquitinyl-[acceptor protein]-L-lysine.</text>
        <dbReference type="EC" id="2.3.2.27"/>
    </reaction>
</comment>
<dbReference type="Pfam" id="PF13923">
    <property type="entry name" value="zf-C3HC4_2"/>
    <property type="match status" value="1"/>
</dbReference>
<comment type="subcellular location">
    <subcellularLocation>
        <location evidence="2">Nucleus</location>
    </subcellularLocation>
</comment>
<evidence type="ECO:0000256" key="15">
    <source>
        <dbReference type="SAM" id="MobiDB-lite"/>
    </source>
</evidence>
<sequence length="337" mass="38294">MSQNSFVQTTKTWELTPYELQRTPQEVITDNTEIAVSPRSLHSELMCPICLDMLRNTMTTKECLHRFCSECITTALRSGNKECPTCRKKLVSRRSLRPDPNFDALIAKIYPSRDEYEAHQEKVLQNITKHHNQAALTASVEEGLRSQAISRQQKMKKSEMATPKPVKVEATKTEIPNEGKENIKLPKSEPSSPVAKKPKTEAEPMEEDEPSTSTPVQEENNNKENSMSVELELHSHPEEVEAGNEHHKRLVKTSVHATVRHLARYIAIRLDLEGQENTPTTETGVDQSLPEYSIYVKSTEGSFMLLDHGNTLDKVQESRSGDDTTLRLYYRKHETVI</sequence>
<evidence type="ECO:0000256" key="14">
    <source>
        <dbReference type="PROSITE-ProRule" id="PRU00175"/>
    </source>
</evidence>
<dbReference type="Gene3D" id="3.10.20.90">
    <property type="entry name" value="Phosphatidylinositol 3-kinase Catalytic Subunit, Chain A, domain 1"/>
    <property type="match status" value="1"/>
</dbReference>
<name>A0A6F9DR30_9ASCI</name>
<dbReference type="UniPathway" id="UPA00143"/>
<dbReference type="InterPro" id="IPR001841">
    <property type="entry name" value="Znf_RING"/>
</dbReference>
<keyword evidence="12" id="KW-0804">Transcription</keyword>
<dbReference type="GO" id="GO:0061630">
    <property type="term" value="F:ubiquitin protein ligase activity"/>
    <property type="evidence" value="ECO:0007669"/>
    <property type="project" value="UniProtKB-EC"/>
</dbReference>
<feature type="compositionally biased region" description="Basic and acidic residues" evidence="15">
    <location>
        <begin position="166"/>
        <end position="187"/>
    </location>
</feature>
<evidence type="ECO:0000256" key="5">
    <source>
        <dbReference type="ARBA" id="ARBA00022491"/>
    </source>
</evidence>
<organism evidence="17">
    <name type="scientific">Phallusia mammillata</name>
    <dbReference type="NCBI Taxonomy" id="59560"/>
    <lineage>
        <taxon>Eukaryota</taxon>
        <taxon>Metazoa</taxon>
        <taxon>Chordata</taxon>
        <taxon>Tunicata</taxon>
        <taxon>Ascidiacea</taxon>
        <taxon>Phlebobranchia</taxon>
        <taxon>Ascidiidae</taxon>
        <taxon>Phallusia</taxon>
    </lineage>
</organism>
<feature type="region of interest" description="Disordered" evidence="15">
    <location>
        <begin position="141"/>
        <end position="227"/>
    </location>
</feature>
<dbReference type="PROSITE" id="PS00518">
    <property type="entry name" value="ZF_RING_1"/>
    <property type="match status" value="1"/>
</dbReference>
<dbReference type="InterPro" id="IPR013083">
    <property type="entry name" value="Znf_RING/FYVE/PHD"/>
</dbReference>
<evidence type="ECO:0000256" key="11">
    <source>
        <dbReference type="ARBA" id="ARBA00023015"/>
    </source>
</evidence>
<reference evidence="17" key="1">
    <citation type="submission" date="2020-04" db="EMBL/GenBank/DDBJ databases">
        <authorList>
            <person name="Neveu A P."/>
        </authorList>
    </citation>
    <scope>NUCLEOTIDE SEQUENCE</scope>
    <source>
        <tissue evidence="17">Whole embryo</tissue>
    </source>
</reference>
<dbReference type="SMART" id="SM00184">
    <property type="entry name" value="RING"/>
    <property type="match status" value="1"/>
</dbReference>
<keyword evidence="9" id="KW-0833">Ubl conjugation pathway</keyword>
<protein>
    <recommendedName>
        <fullName evidence="4">RING-type E3 ubiquitin transferase</fullName>
        <ecNumber evidence="4">2.3.2.27</ecNumber>
    </recommendedName>
</protein>
<keyword evidence="5" id="KW-0678">Repressor</keyword>
<dbReference type="InterPro" id="IPR043540">
    <property type="entry name" value="RING1/RING2"/>
</dbReference>
<dbReference type="EC" id="2.3.2.27" evidence="4"/>
<feature type="domain" description="RING-type" evidence="16">
    <location>
        <begin position="47"/>
        <end position="87"/>
    </location>
</feature>
<dbReference type="GO" id="GO:0008270">
    <property type="term" value="F:zinc ion binding"/>
    <property type="evidence" value="ECO:0007669"/>
    <property type="project" value="UniProtKB-KW"/>
</dbReference>
<dbReference type="Pfam" id="PF16207">
    <property type="entry name" value="RAWUL"/>
    <property type="match status" value="1"/>
</dbReference>
<dbReference type="EMBL" id="LR789779">
    <property type="protein sequence ID" value="CAB3265641.1"/>
    <property type="molecule type" value="mRNA"/>
</dbReference>
<evidence type="ECO:0000256" key="9">
    <source>
        <dbReference type="ARBA" id="ARBA00022786"/>
    </source>
</evidence>
<dbReference type="InterPro" id="IPR032443">
    <property type="entry name" value="RAWUL"/>
</dbReference>
<dbReference type="Gene3D" id="3.30.40.10">
    <property type="entry name" value="Zinc/RING finger domain, C3HC4 (zinc finger)"/>
    <property type="match status" value="1"/>
</dbReference>
<dbReference type="GO" id="GO:0016567">
    <property type="term" value="P:protein ubiquitination"/>
    <property type="evidence" value="ECO:0007669"/>
    <property type="project" value="UniProtKB-UniPathway"/>
</dbReference>
<dbReference type="GO" id="GO:0031519">
    <property type="term" value="C:PcG protein complex"/>
    <property type="evidence" value="ECO:0007669"/>
    <property type="project" value="TreeGrafter"/>
</dbReference>
<keyword evidence="11" id="KW-0805">Transcription regulation</keyword>
<dbReference type="PANTHER" id="PTHR46076">
    <property type="entry name" value="E3 UBIQUITIN-PROTEIN LIGASE RING1 / RING 2 FAMILY MEMBER"/>
    <property type="match status" value="1"/>
</dbReference>
<dbReference type="FunFam" id="3.30.40.10:FF:000100">
    <property type="entry name" value="E3 ubiquitin-protein ligase RING2"/>
    <property type="match status" value="1"/>
</dbReference>
<evidence type="ECO:0000256" key="12">
    <source>
        <dbReference type="ARBA" id="ARBA00023163"/>
    </source>
</evidence>
<evidence type="ECO:0000259" key="16">
    <source>
        <dbReference type="PROSITE" id="PS50089"/>
    </source>
</evidence>
<keyword evidence="10" id="KW-0862">Zinc</keyword>
<feature type="compositionally biased region" description="Polar residues" evidence="15">
    <location>
        <begin position="211"/>
        <end position="227"/>
    </location>
</feature>
<comment type="pathway">
    <text evidence="3">Protein modification; protein ubiquitination.</text>
</comment>
<proteinExistence type="evidence at transcript level"/>
<evidence type="ECO:0000256" key="8">
    <source>
        <dbReference type="ARBA" id="ARBA00022771"/>
    </source>
</evidence>
<keyword evidence="13" id="KW-0539">Nucleus</keyword>
<evidence type="ECO:0000313" key="17">
    <source>
        <dbReference type="EMBL" id="CAB3265641.1"/>
    </source>
</evidence>
<keyword evidence="8 14" id="KW-0863">Zinc-finger</keyword>
<evidence type="ECO:0000256" key="10">
    <source>
        <dbReference type="ARBA" id="ARBA00022833"/>
    </source>
</evidence>
<dbReference type="InterPro" id="IPR017907">
    <property type="entry name" value="Znf_RING_CS"/>
</dbReference>
<evidence type="ECO:0000256" key="2">
    <source>
        <dbReference type="ARBA" id="ARBA00004123"/>
    </source>
</evidence>
<dbReference type="AlphaFoldDB" id="A0A6F9DR30"/>
<keyword evidence="7" id="KW-0479">Metal-binding</keyword>